<organism evidence="1 2">
    <name type="scientific">Colocasia esculenta</name>
    <name type="common">Wild taro</name>
    <name type="synonym">Arum esculentum</name>
    <dbReference type="NCBI Taxonomy" id="4460"/>
    <lineage>
        <taxon>Eukaryota</taxon>
        <taxon>Viridiplantae</taxon>
        <taxon>Streptophyta</taxon>
        <taxon>Embryophyta</taxon>
        <taxon>Tracheophyta</taxon>
        <taxon>Spermatophyta</taxon>
        <taxon>Magnoliopsida</taxon>
        <taxon>Liliopsida</taxon>
        <taxon>Araceae</taxon>
        <taxon>Aroideae</taxon>
        <taxon>Colocasieae</taxon>
        <taxon>Colocasia</taxon>
    </lineage>
</organism>
<evidence type="ECO:0000313" key="2">
    <source>
        <dbReference type="Proteomes" id="UP000652761"/>
    </source>
</evidence>
<proteinExistence type="predicted"/>
<name>A0A843V7C1_COLES</name>
<dbReference type="EMBL" id="NMUH01001309">
    <property type="protein sequence ID" value="MQL91146.1"/>
    <property type="molecule type" value="Genomic_DNA"/>
</dbReference>
<dbReference type="Proteomes" id="UP000652761">
    <property type="component" value="Unassembled WGS sequence"/>
</dbReference>
<sequence length="69" mass="7461">MSFTCRQSILIYRQPAPTCQQDQSEVSAGLLCYNENPINFTITPVDVTLASLLAVGVSFALGGKLLLEL</sequence>
<protein>
    <submittedName>
        <fullName evidence="1">Uncharacterized protein</fullName>
    </submittedName>
</protein>
<evidence type="ECO:0000313" key="1">
    <source>
        <dbReference type="EMBL" id="MQL91146.1"/>
    </source>
</evidence>
<gene>
    <name evidence="1" type="ORF">Taro_023756</name>
</gene>
<keyword evidence="2" id="KW-1185">Reference proteome</keyword>
<accession>A0A843V7C1</accession>
<reference evidence="1" key="1">
    <citation type="submission" date="2017-07" db="EMBL/GenBank/DDBJ databases">
        <title>Taro Niue Genome Assembly and Annotation.</title>
        <authorList>
            <person name="Atibalentja N."/>
            <person name="Keating K."/>
            <person name="Fields C.J."/>
        </authorList>
    </citation>
    <scope>NUCLEOTIDE SEQUENCE</scope>
    <source>
        <strain evidence="1">Niue_2</strain>
        <tissue evidence="1">Leaf</tissue>
    </source>
</reference>
<comment type="caution">
    <text evidence="1">The sequence shown here is derived from an EMBL/GenBank/DDBJ whole genome shotgun (WGS) entry which is preliminary data.</text>
</comment>
<dbReference type="AlphaFoldDB" id="A0A843V7C1"/>